<sequence>MDPITALQTASAIIGIVDFGARLLSDTCEIYQSVSGHTARDVGLLTLSDELDGLGKQLQARLQAAPSAASASDRTLQNLAVRCVEASKKLHLAIRDLQATRSGSSRINTAATSFASALKGVWKKGEIDSLKEELTEIRSQITFAAIISVLAESKQDGQRHIELKDRLDQIAKKLDSRDNTTHQLARELTQITRLDKSNHLSRGNADLVDILWGMDWKSWAASHEGNIFIDSQSAPYTHVDGVSIPMKILTSLLFREINSRKEAIPEAYTSTCSWIFRDSETDKNSEQLRWPSFPMWLKQGDEKIYWITGKPGSGKSTLMKYIIENPQLQAHLQVYAGDLPCLQAGFFFWNPGSEMETSREGLLRTLLHQCLQARPELIPAVAPRRWALYSLLGSRTVAPEWTWKELKESFDILCSFHGECFRLALFIDGLDEFKGSEKSPDSLITWIRDTSTHYGIKICVSSRPWSVFSDAFKREPSLTMQDLSRRDIEHFVYTEFDKSTAFQELKEVFYDDATSIIKEILERAQGVFLWVSLVVRNLLSTLVDNPSLADLKLKLAEIPSNMAGLYNTIWRSIPAERQCRSSKILQICTDSWQPCSAEVMWLATEVNPNPQAITNPGIHNVMKRVLDGHTRGICELVGGQVVFLHRSAADWIKTDDDSTTAEIRSKAPLDFEPNLNLLEASLQYHTVITASRDRMKFELSYMLDILFISITELYRTAAADRISQLSDRLIQAMDNVNKLGYDLAAQIQNPRGQKWTARSKDSISEGWSTRHWLARQLQTTHSEAENCFVGCAASAGFVDYVKKKLQDNSSLLVPKKGRISILESAIFMGYFGSEHLFSTTIDPSHHSYRTGRLEIIRLILETSPHRYKTALDEPMCEVLSGPCLLHRGSELVKWHQEVLELLQEFGYGSSTFWRRKQNQGKAAGLDSNRAGQSMARLLRGFKDEIGLYFGKLGASRRERDTN</sequence>
<dbReference type="Pfam" id="PF24883">
    <property type="entry name" value="NPHP3_N"/>
    <property type="match status" value="1"/>
</dbReference>
<dbReference type="EMBL" id="JAGTJS010000044">
    <property type="protein sequence ID" value="KAH7228401.1"/>
    <property type="molecule type" value="Genomic_DNA"/>
</dbReference>
<keyword evidence="4" id="KW-1185">Reference proteome</keyword>
<comment type="caution">
    <text evidence="3">The sequence shown here is derived from an EMBL/GenBank/DDBJ whole genome shotgun (WGS) entry which is preliminary data.</text>
</comment>
<accession>A0A9P9JUQ5</accession>
<evidence type="ECO:0000313" key="4">
    <source>
        <dbReference type="Proteomes" id="UP000736672"/>
    </source>
</evidence>
<evidence type="ECO:0000313" key="3">
    <source>
        <dbReference type="EMBL" id="KAH7228401.1"/>
    </source>
</evidence>
<dbReference type="OrthoDB" id="443402at2759"/>
<organism evidence="3 4">
    <name type="scientific">Fusarium solani</name>
    <name type="common">Filamentous fungus</name>
    <dbReference type="NCBI Taxonomy" id="169388"/>
    <lineage>
        <taxon>Eukaryota</taxon>
        <taxon>Fungi</taxon>
        <taxon>Dikarya</taxon>
        <taxon>Ascomycota</taxon>
        <taxon>Pezizomycotina</taxon>
        <taxon>Sordariomycetes</taxon>
        <taxon>Hypocreomycetidae</taxon>
        <taxon>Hypocreales</taxon>
        <taxon>Nectriaceae</taxon>
        <taxon>Fusarium</taxon>
        <taxon>Fusarium solani species complex</taxon>
    </lineage>
</organism>
<dbReference type="PANTHER" id="PTHR10039">
    <property type="entry name" value="AMELOGENIN"/>
    <property type="match status" value="1"/>
</dbReference>
<dbReference type="Gene3D" id="3.40.50.300">
    <property type="entry name" value="P-loop containing nucleotide triphosphate hydrolases"/>
    <property type="match status" value="1"/>
</dbReference>
<evidence type="ECO:0000259" key="2">
    <source>
        <dbReference type="PROSITE" id="PS50837"/>
    </source>
</evidence>
<dbReference type="AlphaFoldDB" id="A0A9P9JUQ5"/>
<keyword evidence="1" id="KW-0677">Repeat</keyword>
<dbReference type="InterPro" id="IPR056884">
    <property type="entry name" value="NPHP3-like_N"/>
</dbReference>
<feature type="domain" description="NACHT" evidence="2">
    <location>
        <begin position="303"/>
        <end position="464"/>
    </location>
</feature>
<dbReference type="SUPFAM" id="SSF52540">
    <property type="entry name" value="P-loop containing nucleoside triphosphate hydrolases"/>
    <property type="match status" value="1"/>
</dbReference>
<proteinExistence type="predicted"/>
<dbReference type="PANTHER" id="PTHR10039:SF5">
    <property type="entry name" value="NACHT DOMAIN-CONTAINING PROTEIN"/>
    <property type="match status" value="1"/>
</dbReference>
<dbReference type="InterPro" id="IPR027417">
    <property type="entry name" value="P-loop_NTPase"/>
</dbReference>
<protein>
    <recommendedName>
        <fullName evidence="2">NACHT domain-containing protein</fullName>
    </recommendedName>
</protein>
<reference evidence="3" key="1">
    <citation type="journal article" date="2021" name="Nat. Commun.">
        <title>Genetic determinants of endophytism in the Arabidopsis root mycobiome.</title>
        <authorList>
            <person name="Mesny F."/>
            <person name="Miyauchi S."/>
            <person name="Thiergart T."/>
            <person name="Pickel B."/>
            <person name="Atanasova L."/>
            <person name="Karlsson M."/>
            <person name="Huettel B."/>
            <person name="Barry K.W."/>
            <person name="Haridas S."/>
            <person name="Chen C."/>
            <person name="Bauer D."/>
            <person name="Andreopoulos W."/>
            <person name="Pangilinan J."/>
            <person name="LaButti K."/>
            <person name="Riley R."/>
            <person name="Lipzen A."/>
            <person name="Clum A."/>
            <person name="Drula E."/>
            <person name="Henrissat B."/>
            <person name="Kohler A."/>
            <person name="Grigoriev I.V."/>
            <person name="Martin F.M."/>
            <person name="Hacquard S."/>
        </authorList>
    </citation>
    <scope>NUCLEOTIDE SEQUENCE</scope>
    <source>
        <strain evidence="3">FSSC 5 MPI-SDFR-AT-0091</strain>
    </source>
</reference>
<dbReference type="InterPro" id="IPR007111">
    <property type="entry name" value="NACHT_NTPase"/>
</dbReference>
<dbReference type="Proteomes" id="UP000736672">
    <property type="component" value="Unassembled WGS sequence"/>
</dbReference>
<gene>
    <name evidence="3" type="ORF">B0J15DRAFT_599846</name>
</gene>
<evidence type="ECO:0000256" key="1">
    <source>
        <dbReference type="ARBA" id="ARBA00022737"/>
    </source>
</evidence>
<dbReference type="PROSITE" id="PS50837">
    <property type="entry name" value="NACHT"/>
    <property type="match status" value="1"/>
</dbReference>
<name>A0A9P9JUQ5_FUSSL</name>